<feature type="compositionally biased region" description="Polar residues" evidence="6">
    <location>
        <begin position="445"/>
        <end position="455"/>
    </location>
</feature>
<feature type="signal peptide" evidence="7">
    <location>
        <begin position="1"/>
        <end position="24"/>
    </location>
</feature>
<evidence type="ECO:0000256" key="4">
    <source>
        <dbReference type="ARBA" id="ARBA00022833"/>
    </source>
</evidence>
<dbReference type="AlphaFoldDB" id="L7M0X8"/>
<protein>
    <recommendedName>
        <fullName evidence="8">PSP proline-rich domain-containing protein</fullName>
    </recommendedName>
</protein>
<name>L7M0X8_RHIPC</name>
<evidence type="ECO:0000256" key="2">
    <source>
        <dbReference type="ARBA" id="ARBA00022723"/>
    </source>
</evidence>
<keyword evidence="2" id="KW-0479">Metal-binding</keyword>
<reference evidence="9" key="1">
    <citation type="submission" date="2012-11" db="EMBL/GenBank/DDBJ databases">
        <authorList>
            <person name="Lucero-Rivera Y.E."/>
            <person name="Tovar-Ramirez D."/>
        </authorList>
    </citation>
    <scope>NUCLEOTIDE SEQUENCE</scope>
    <source>
        <tissue evidence="9">Salivary gland</tissue>
    </source>
</reference>
<dbReference type="SMART" id="SM00581">
    <property type="entry name" value="PSP"/>
    <property type="match status" value="1"/>
</dbReference>
<keyword evidence="7" id="KW-0732">Signal</keyword>
<evidence type="ECO:0000256" key="3">
    <source>
        <dbReference type="ARBA" id="ARBA00022771"/>
    </source>
</evidence>
<evidence type="ECO:0000313" key="9">
    <source>
        <dbReference type="EMBL" id="JAA56744.1"/>
    </source>
</evidence>
<dbReference type="InterPro" id="IPR052115">
    <property type="entry name" value="NEXT_complex_subunit_ZCCHC8"/>
</dbReference>
<dbReference type="PANTHER" id="PTHR13316">
    <property type="entry name" value="ZINC FINGER, CCHC DOMAIN CONTAINING 8"/>
    <property type="match status" value="1"/>
</dbReference>
<dbReference type="Pfam" id="PF04046">
    <property type="entry name" value="PSP"/>
    <property type="match status" value="1"/>
</dbReference>
<accession>L7M0X8</accession>
<feature type="compositionally biased region" description="Polar residues" evidence="6">
    <location>
        <begin position="503"/>
        <end position="518"/>
    </location>
</feature>
<evidence type="ECO:0000256" key="1">
    <source>
        <dbReference type="ARBA" id="ARBA00004123"/>
    </source>
</evidence>
<evidence type="ECO:0000256" key="6">
    <source>
        <dbReference type="SAM" id="MobiDB-lite"/>
    </source>
</evidence>
<feature type="compositionally biased region" description="Polar residues" evidence="6">
    <location>
        <begin position="463"/>
        <end position="473"/>
    </location>
</feature>
<dbReference type="GO" id="GO:0008270">
    <property type="term" value="F:zinc ion binding"/>
    <property type="evidence" value="ECO:0007669"/>
    <property type="project" value="UniProtKB-KW"/>
</dbReference>
<feature type="compositionally biased region" description="Low complexity" evidence="6">
    <location>
        <begin position="398"/>
        <end position="413"/>
    </location>
</feature>
<feature type="chain" id="PRO_5003981009" description="PSP proline-rich domain-containing protein" evidence="7">
    <location>
        <begin position="25"/>
        <end position="591"/>
    </location>
</feature>
<dbReference type="GO" id="GO:0003723">
    <property type="term" value="F:RNA binding"/>
    <property type="evidence" value="ECO:0007669"/>
    <property type="project" value="TreeGrafter"/>
</dbReference>
<feature type="compositionally biased region" description="Polar residues" evidence="6">
    <location>
        <begin position="482"/>
        <end position="491"/>
    </location>
</feature>
<proteinExistence type="evidence at transcript level"/>
<keyword evidence="3" id="KW-0863">Zinc-finger</keyword>
<feature type="domain" description="PSP proline-rich" evidence="8">
    <location>
        <begin position="212"/>
        <end position="264"/>
    </location>
</feature>
<dbReference type="EMBL" id="GACK01008290">
    <property type="protein sequence ID" value="JAA56744.1"/>
    <property type="molecule type" value="mRNA"/>
</dbReference>
<evidence type="ECO:0000256" key="7">
    <source>
        <dbReference type="SAM" id="SignalP"/>
    </source>
</evidence>
<dbReference type="InterPro" id="IPR006568">
    <property type="entry name" value="PSP_pro-rich"/>
</dbReference>
<reference evidence="9" key="2">
    <citation type="journal article" date="2015" name="J. Proteomics">
        <title>Sexual differences in the sialomes of the zebra tick, Rhipicephalus pulchellus.</title>
        <authorList>
            <person name="Tan A.W."/>
            <person name="Francischetti I.M."/>
            <person name="Slovak M."/>
            <person name="Kini R.M."/>
            <person name="Ribeiro J.M."/>
        </authorList>
    </citation>
    <scope>NUCLEOTIDE SEQUENCE</scope>
    <source>
        <tissue evidence="9">Salivary gland</tissue>
    </source>
</reference>
<keyword evidence="5" id="KW-0539">Nucleus</keyword>
<evidence type="ECO:0000256" key="5">
    <source>
        <dbReference type="ARBA" id="ARBA00023242"/>
    </source>
</evidence>
<dbReference type="PANTHER" id="PTHR13316:SF0">
    <property type="entry name" value="ZINC FINGER CCHC DOMAIN-CONTAINING PROTEIN 8"/>
    <property type="match status" value="1"/>
</dbReference>
<organism evidence="9">
    <name type="scientific">Rhipicephalus pulchellus</name>
    <name type="common">Yellow backed tick</name>
    <name type="synonym">Dermacentor pulchellus</name>
    <dbReference type="NCBI Taxonomy" id="72859"/>
    <lineage>
        <taxon>Eukaryota</taxon>
        <taxon>Metazoa</taxon>
        <taxon>Ecdysozoa</taxon>
        <taxon>Arthropoda</taxon>
        <taxon>Chelicerata</taxon>
        <taxon>Arachnida</taxon>
        <taxon>Acari</taxon>
        <taxon>Parasitiformes</taxon>
        <taxon>Ixodida</taxon>
        <taxon>Ixodoidea</taxon>
        <taxon>Ixodidae</taxon>
        <taxon>Rhipicephalinae</taxon>
        <taxon>Rhipicephalus</taxon>
        <taxon>Rhipicephalus</taxon>
    </lineage>
</organism>
<dbReference type="GO" id="GO:0071013">
    <property type="term" value="C:catalytic step 2 spliceosome"/>
    <property type="evidence" value="ECO:0007669"/>
    <property type="project" value="TreeGrafter"/>
</dbReference>
<feature type="compositionally biased region" description="Polar residues" evidence="6">
    <location>
        <begin position="421"/>
        <end position="437"/>
    </location>
</feature>
<comment type="subcellular location">
    <subcellularLocation>
        <location evidence="1">Nucleus</location>
    </subcellularLocation>
</comment>
<evidence type="ECO:0000259" key="8">
    <source>
        <dbReference type="SMART" id="SM00581"/>
    </source>
</evidence>
<feature type="region of interest" description="Disordered" evidence="6">
    <location>
        <begin position="398"/>
        <end position="529"/>
    </location>
</feature>
<sequence>MVVRLGHSVSCVVCYAVIVCVVVANTHTSSLEGLSVCCTYYFFSVCDVFIVAKQPIMDENGENVTCEDRGDSVLKREVNSAENQDDESPVKCLKQEEDHEQASSGEVFFIDNKCDKEAFARFMSMDSTNTAEENSPYHTDDFIQLDDSEPEEPAPVDVQPSVVCFNCGGKHFLNDCTEKINMARVAQKRREMARERDAAPKKLRYFEHEMLSQRFQPGKYSKELRKALDLRPEDLPPFIYRMRVLGYPPGWLTYAEVEKSGLTIYGLDDHAKPNEKLEAEEVDREAGEIDSSDMQEVQYDPARLVDFPGFNVPVPPGVRDLCEEYGMPPMLPHQQRSEAEKYMKAPVVAKSFSQRQKLPPPVVQPSTDIGQVVDMHIDDGAEEEVVCFEGGNISAVAAADSSTDSKCTSTDVSQEGLVPEQPSSASDCNNVASSSSGEADRQEQPSDNVASSSSVEADRQEQPSDNVASSSSTEADRKEQPSDNVASSSSTETDKQEQPSPLAVQNGSTSNSDSTADTPKTKTHKVTMGTPMLIGFSKYTSLPPRENFAKGMTDHIPFENLPGTTGRYDKLRTVIKKVRALREENDKNDDS</sequence>
<keyword evidence="4" id="KW-0862">Zinc</keyword>